<proteinExistence type="predicted"/>
<evidence type="ECO:0000313" key="2">
    <source>
        <dbReference type="EMBL" id="KAK0666670.1"/>
    </source>
</evidence>
<dbReference type="EMBL" id="JAULSY010000084">
    <property type="protein sequence ID" value="KAK0666670.1"/>
    <property type="molecule type" value="Genomic_DNA"/>
</dbReference>
<feature type="compositionally biased region" description="Low complexity" evidence="1">
    <location>
        <begin position="34"/>
        <end position="44"/>
    </location>
</feature>
<dbReference type="Proteomes" id="UP001174997">
    <property type="component" value="Unassembled WGS sequence"/>
</dbReference>
<name>A0AA39Z995_9PEZI</name>
<evidence type="ECO:0000313" key="3">
    <source>
        <dbReference type="Proteomes" id="UP001174997"/>
    </source>
</evidence>
<comment type="caution">
    <text evidence="2">The sequence shown here is derived from an EMBL/GenBank/DDBJ whole genome shotgun (WGS) entry which is preliminary data.</text>
</comment>
<dbReference type="AlphaFoldDB" id="A0AA39Z995"/>
<accession>A0AA39Z995</accession>
<feature type="compositionally biased region" description="Basic and acidic residues" evidence="1">
    <location>
        <begin position="1"/>
        <end position="16"/>
    </location>
</feature>
<organism evidence="2 3">
    <name type="scientific">Cercophora samala</name>
    <dbReference type="NCBI Taxonomy" id="330535"/>
    <lineage>
        <taxon>Eukaryota</taxon>
        <taxon>Fungi</taxon>
        <taxon>Dikarya</taxon>
        <taxon>Ascomycota</taxon>
        <taxon>Pezizomycotina</taxon>
        <taxon>Sordariomycetes</taxon>
        <taxon>Sordariomycetidae</taxon>
        <taxon>Sordariales</taxon>
        <taxon>Lasiosphaeriaceae</taxon>
        <taxon>Cercophora</taxon>
    </lineage>
</organism>
<evidence type="ECO:0008006" key="4">
    <source>
        <dbReference type="Google" id="ProtNLM"/>
    </source>
</evidence>
<sequence>MTDDMESHQEEPKSPEDSQQQPEPLASPPENQATSTLPSDSDSLTARENTQAPDDWEASTVDATIDSVMAARLHNHEHSRLLKLPDELMLKILGSFNLDVAIDEAAVFCLSRVSEFLRRIIKSELKPVWLPIRNMVEPPFYLLRTPGVHNAIRYCLRKDLLCKTCLPRNDLRLTRDGRVVPRYTHGKRLWDYCKFESHHVKGIGPLYCSGCDAIHHHRMFSAAEREVKGSQRVCIMRTGVVWLCKHRAISWADIEPHAIDLLSKEPENVRVPCGQETQGIMGGHIDVPIMTCEYPEHKGSFSGKCTMVFDPYLNPWEDISYLSISSQDKDDWVCISLDNGLGAQLVRYGRDGKARLNPPHDWLHAMDPDSYQLDDDTRRFGNIWPVCKDSSCLNCHCPELARLPYCRTAGRAFTFDAYPHKPRPRSTRAW</sequence>
<gene>
    <name evidence="2" type="ORF">QBC41DRAFT_230021</name>
</gene>
<keyword evidence="3" id="KW-1185">Reference proteome</keyword>
<protein>
    <recommendedName>
        <fullName evidence="4">F-box domain-containing protein</fullName>
    </recommendedName>
</protein>
<evidence type="ECO:0000256" key="1">
    <source>
        <dbReference type="SAM" id="MobiDB-lite"/>
    </source>
</evidence>
<reference evidence="2" key="1">
    <citation type="submission" date="2023-06" db="EMBL/GenBank/DDBJ databases">
        <title>Genome-scale phylogeny and comparative genomics of the fungal order Sordariales.</title>
        <authorList>
            <consortium name="Lawrence Berkeley National Laboratory"/>
            <person name="Hensen N."/>
            <person name="Bonometti L."/>
            <person name="Westerberg I."/>
            <person name="Brannstrom I.O."/>
            <person name="Guillou S."/>
            <person name="Cros-Aarteil S."/>
            <person name="Calhoun S."/>
            <person name="Haridas S."/>
            <person name="Kuo A."/>
            <person name="Mondo S."/>
            <person name="Pangilinan J."/>
            <person name="Riley R."/>
            <person name="Labutti K."/>
            <person name="Andreopoulos B."/>
            <person name="Lipzen A."/>
            <person name="Chen C."/>
            <person name="Yanf M."/>
            <person name="Daum C."/>
            <person name="Ng V."/>
            <person name="Clum A."/>
            <person name="Steindorff A."/>
            <person name="Ohm R."/>
            <person name="Martin F."/>
            <person name="Silar P."/>
            <person name="Natvig D."/>
            <person name="Lalanne C."/>
            <person name="Gautier V."/>
            <person name="Ament-Velasquez S.L."/>
            <person name="Kruys A."/>
            <person name="Hutchinson M.I."/>
            <person name="Powell A.J."/>
            <person name="Barry K."/>
            <person name="Miller A.N."/>
            <person name="Grigoriev I.V."/>
            <person name="Debuchy R."/>
            <person name="Gladieux P."/>
            <person name="Thoren M.H."/>
            <person name="Johannesson H."/>
        </authorList>
    </citation>
    <scope>NUCLEOTIDE SEQUENCE</scope>
    <source>
        <strain evidence="2">CBS 307.81</strain>
    </source>
</reference>
<feature type="region of interest" description="Disordered" evidence="1">
    <location>
        <begin position="1"/>
        <end position="59"/>
    </location>
</feature>